<dbReference type="Proteomes" id="UP000823388">
    <property type="component" value="Chromosome 1N"/>
</dbReference>
<organism evidence="1 2">
    <name type="scientific">Panicum virgatum</name>
    <name type="common">Blackwell switchgrass</name>
    <dbReference type="NCBI Taxonomy" id="38727"/>
    <lineage>
        <taxon>Eukaryota</taxon>
        <taxon>Viridiplantae</taxon>
        <taxon>Streptophyta</taxon>
        <taxon>Embryophyta</taxon>
        <taxon>Tracheophyta</taxon>
        <taxon>Spermatophyta</taxon>
        <taxon>Magnoliopsida</taxon>
        <taxon>Liliopsida</taxon>
        <taxon>Poales</taxon>
        <taxon>Poaceae</taxon>
        <taxon>PACMAD clade</taxon>
        <taxon>Panicoideae</taxon>
        <taxon>Panicodae</taxon>
        <taxon>Paniceae</taxon>
        <taxon>Panicinae</taxon>
        <taxon>Panicum</taxon>
        <taxon>Panicum sect. Hiantes</taxon>
    </lineage>
</organism>
<dbReference type="AlphaFoldDB" id="A0A8T0WQ69"/>
<name>A0A8T0WQ69_PANVG</name>
<comment type="caution">
    <text evidence="1">The sequence shown here is derived from an EMBL/GenBank/DDBJ whole genome shotgun (WGS) entry which is preliminary data.</text>
</comment>
<reference evidence="1" key="1">
    <citation type="submission" date="2020-05" db="EMBL/GenBank/DDBJ databases">
        <title>WGS assembly of Panicum virgatum.</title>
        <authorList>
            <person name="Lovell J.T."/>
            <person name="Jenkins J."/>
            <person name="Shu S."/>
            <person name="Juenger T.E."/>
            <person name="Schmutz J."/>
        </authorList>
    </citation>
    <scope>NUCLEOTIDE SEQUENCE</scope>
    <source>
        <strain evidence="1">AP13</strain>
    </source>
</reference>
<proteinExistence type="predicted"/>
<evidence type="ECO:0000313" key="2">
    <source>
        <dbReference type="Proteomes" id="UP000823388"/>
    </source>
</evidence>
<sequence length="115" mass="12690">MLLQAIWRRSKIFGNRSVAKERDRLAAAAAQWEVAERKVLLARKPRFGLRPPAPTACSCSYTSAWHRSMSFSALASAASLAGAKRQNLWPPARSKRTGAMVGWSGRQGLHVWAEA</sequence>
<protein>
    <submittedName>
        <fullName evidence="1">Uncharacterized protein</fullName>
    </submittedName>
</protein>
<gene>
    <name evidence="1" type="ORF">PVAP13_1NG457100</name>
</gene>
<evidence type="ECO:0000313" key="1">
    <source>
        <dbReference type="EMBL" id="KAG2651741.1"/>
    </source>
</evidence>
<accession>A0A8T0WQ69</accession>
<keyword evidence="2" id="KW-1185">Reference proteome</keyword>
<dbReference type="EMBL" id="CM029038">
    <property type="protein sequence ID" value="KAG2651741.1"/>
    <property type="molecule type" value="Genomic_DNA"/>
</dbReference>